<accession>U2E5D0</accession>
<dbReference type="GO" id="GO:0046872">
    <property type="term" value="F:metal ion binding"/>
    <property type="evidence" value="ECO:0007669"/>
    <property type="project" value="UniProtKB-KW"/>
</dbReference>
<feature type="compositionally biased region" description="Polar residues" evidence="13">
    <location>
        <begin position="1"/>
        <end position="11"/>
    </location>
</feature>
<evidence type="ECO:0000256" key="5">
    <source>
        <dbReference type="ARBA" id="ARBA00022801"/>
    </source>
</evidence>
<evidence type="ECO:0000256" key="7">
    <source>
        <dbReference type="ARBA" id="ARBA00022840"/>
    </source>
</evidence>
<keyword evidence="2" id="KW-0479">Metal-binding</keyword>
<dbReference type="GO" id="GO:0016818">
    <property type="term" value="F:hydrolase activity, acting on acid anhydrides, in phosphorus-containing anhydrides"/>
    <property type="evidence" value="ECO:0007669"/>
    <property type="project" value="InterPro"/>
</dbReference>
<dbReference type="PROSITE" id="PS51193">
    <property type="entry name" value="HELICASE_ATP_BIND_2"/>
    <property type="match status" value="1"/>
</dbReference>
<proteinExistence type="predicted"/>
<dbReference type="Proteomes" id="UP000003861">
    <property type="component" value="Unassembled WGS sequence"/>
</dbReference>
<feature type="domain" description="Helicase ATP-binding" evidence="14">
    <location>
        <begin position="17"/>
        <end position="334"/>
    </location>
</feature>
<keyword evidence="8" id="KW-0408">Iron</keyword>
<evidence type="ECO:0000256" key="1">
    <source>
        <dbReference type="ARBA" id="ARBA00022485"/>
    </source>
</evidence>
<dbReference type="InterPro" id="IPR006555">
    <property type="entry name" value="ATP-dep_Helicase_C"/>
</dbReference>
<dbReference type="InterPro" id="IPR045028">
    <property type="entry name" value="DinG/Rad3-like"/>
</dbReference>
<dbReference type="SMART" id="SM00488">
    <property type="entry name" value="DEXDc2"/>
    <property type="match status" value="1"/>
</dbReference>
<reference evidence="15 16" key="2">
    <citation type="journal article" date="2013" name="PLoS ONE">
        <title>INDIGO - INtegrated Data Warehouse of MIcrobial GenOmes with Examples from the Red Sea Extremophiles.</title>
        <authorList>
            <person name="Alam I."/>
            <person name="Antunes A."/>
            <person name="Kamau A.A."/>
            <person name="Ba Alawi W."/>
            <person name="Kalkatawi M."/>
            <person name="Stingl U."/>
            <person name="Bajic V.B."/>
        </authorList>
    </citation>
    <scope>NUCLEOTIDE SEQUENCE [LARGE SCALE GENOMIC DNA]</scope>
    <source>
        <strain evidence="15 16">SARL4B</strain>
    </source>
</reference>
<keyword evidence="5 15" id="KW-0378">Hydrolase</keyword>
<feature type="region of interest" description="Disordered" evidence="13">
    <location>
        <begin position="1"/>
        <end position="25"/>
    </location>
</feature>
<evidence type="ECO:0000256" key="3">
    <source>
        <dbReference type="ARBA" id="ARBA00022741"/>
    </source>
</evidence>
<dbReference type="InterPro" id="IPR006554">
    <property type="entry name" value="Helicase-like_DEXD_c2"/>
</dbReference>
<dbReference type="InterPro" id="IPR010614">
    <property type="entry name" value="RAD3-like_helicase_DEAD"/>
</dbReference>
<dbReference type="InterPro" id="IPR014013">
    <property type="entry name" value="Helic_SF1/SF2_ATP-bd_DinG/Rad3"/>
</dbReference>
<keyword evidence="1" id="KW-0004">4Fe-4S</keyword>
<dbReference type="InterPro" id="IPR027417">
    <property type="entry name" value="P-loop_NTPase"/>
</dbReference>
<dbReference type="GO" id="GO:0005524">
    <property type="term" value="F:ATP binding"/>
    <property type="evidence" value="ECO:0007669"/>
    <property type="project" value="UniProtKB-KW"/>
</dbReference>
<organism evidence="15 16">
    <name type="scientific">Halorhabdus tiamatea SARL4B</name>
    <dbReference type="NCBI Taxonomy" id="1033806"/>
    <lineage>
        <taxon>Archaea</taxon>
        <taxon>Methanobacteriati</taxon>
        <taxon>Methanobacteriota</taxon>
        <taxon>Stenosarchaea group</taxon>
        <taxon>Halobacteria</taxon>
        <taxon>Halobacteriales</taxon>
        <taxon>Haloarculaceae</taxon>
        <taxon>Halorhabdus</taxon>
    </lineage>
</organism>
<protein>
    <submittedName>
        <fullName evidence="15">Helicase protein</fullName>
        <ecNumber evidence="15">3.6.4.12</ecNumber>
    </submittedName>
</protein>
<keyword evidence="11" id="KW-0234">DNA repair</keyword>
<evidence type="ECO:0000256" key="8">
    <source>
        <dbReference type="ARBA" id="ARBA00023004"/>
    </source>
</evidence>
<dbReference type="GO" id="GO:0003677">
    <property type="term" value="F:DNA binding"/>
    <property type="evidence" value="ECO:0007669"/>
    <property type="project" value="UniProtKB-KW"/>
</dbReference>
<dbReference type="EC" id="3.6.4.12" evidence="15"/>
<keyword evidence="6 15" id="KW-0347">Helicase</keyword>
<evidence type="ECO:0000256" key="4">
    <source>
        <dbReference type="ARBA" id="ARBA00022763"/>
    </source>
</evidence>
<dbReference type="PATRIC" id="fig|1033806.13.peg.387"/>
<comment type="caution">
    <text evidence="15">The sequence shown here is derived from an EMBL/GenBank/DDBJ whole genome shotgun (WGS) entry which is preliminary data.</text>
</comment>
<evidence type="ECO:0000313" key="16">
    <source>
        <dbReference type="Proteomes" id="UP000003861"/>
    </source>
</evidence>
<keyword evidence="12" id="KW-0413">Isomerase</keyword>
<dbReference type="GO" id="GO:0006281">
    <property type="term" value="P:DNA repair"/>
    <property type="evidence" value="ECO:0007669"/>
    <property type="project" value="UniProtKB-KW"/>
</dbReference>
<dbReference type="PANTHER" id="PTHR11472:SF34">
    <property type="entry name" value="REGULATOR OF TELOMERE ELONGATION HELICASE 1"/>
    <property type="match status" value="1"/>
</dbReference>
<gene>
    <name evidence="15" type="primary">rad3a</name>
    <name evidence="15" type="ORF">HLRTI_000460</name>
</gene>
<evidence type="ECO:0000256" key="9">
    <source>
        <dbReference type="ARBA" id="ARBA00023014"/>
    </source>
</evidence>
<dbReference type="RefSeq" id="WP_021029338.1">
    <property type="nucleotide sequence ID" value="NZ_AFNT02000003.1"/>
</dbReference>
<sequence length="787" mass="87880">MTAAHRSQSQGDEGHPSLGDLFPFDEPYEAQQDSTTRLAELLRQRGVAVLEGACGSGKTLSALTPALQAVRDPQTQFERVLVITSVKQQLRAFEQDAQSINDNLPEGVPPISALSLVGKEDVCPYANQGHISTDDFYSRCNSLCDPVRRAGASAPGIQEKIGLWDRMAGEAMDGSGVLEGDDWMAPYGESIPTDDENDEYCPFYASFRSEMQKEDTGFSPHGIMTPSDMLAHGADAGQCPHALMRTGLENAELLIGNYYHVFDPVTVERLTTGLIGPETILIIDEAHGLEESVRGLLSDDISRFALDRATGEVEKVLNSDGDLAKHARQYLSDEGVSEQEARSFSQFLKSVIQWIDNRAIDNLEDHDSGWLDDLDDLPEDFEDNLREPDEPQPDEFSEWVEDEGLENQWEDVAKIGQGIATALVEAAKEVGGSRDQTYADSVGRILDRWRTCGHEQYFRQFILEKRDRMYEREDGWKQAYRAKIRMHNCIPSDPIAERLDQFGASVLMSATLAPMDVYREVVGIDKLAEGSEDSVGRPVEEMVYGLDFPEENRRSLALKTTPFTGDNRDNPDYDQFWDDETEAVRNEYRNVILDVAKTTPGNVLICMPSYREGEWAAKLLKRDSGVEKDVHTDKSSSEEETEKLKEQFFAGEAKVLCTGLRGTLTEGVDYDGDRLAAVLVCGVPIRGLGGDYPDAIQTAYENRFGENNGFEYAFTVPAVRKARQAIGRVIRGDDEVGVRVLADARYAEEWRWNNVREYLPEYALEDFQTAGIDLLNAGLERFWEGAN</sequence>
<keyword evidence="10" id="KW-0238">DNA-binding</keyword>
<name>U2E5D0_9EURY</name>
<keyword evidence="7" id="KW-0067">ATP-binding</keyword>
<keyword evidence="4" id="KW-0227">DNA damage</keyword>
<dbReference type="SMART" id="SM00491">
    <property type="entry name" value="HELICc2"/>
    <property type="match status" value="1"/>
</dbReference>
<dbReference type="GO" id="GO:0003678">
    <property type="term" value="F:DNA helicase activity"/>
    <property type="evidence" value="ECO:0007669"/>
    <property type="project" value="UniProtKB-EC"/>
</dbReference>
<dbReference type="PANTHER" id="PTHR11472">
    <property type="entry name" value="DNA REPAIR DEAD HELICASE RAD3/XP-D SUBFAMILY MEMBER"/>
    <property type="match status" value="1"/>
</dbReference>
<evidence type="ECO:0000259" key="14">
    <source>
        <dbReference type="PROSITE" id="PS51193"/>
    </source>
</evidence>
<dbReference type="EMBL" id="AFNT02000003">
    <property type="protein sequence ID" value="ERJ07418.1"/>
    <property type="molecule type" value="Genomic_DNA"/>
</dbReference>
<keyword evidence="9" id="KW-0411">Iron-sulfur</keyword>
<keyword evidence="3" id="KW-0547">Nucleotide-binding</keyword>
<dbReference type="AlphaFoldDB" id="U2E5D0"/>
<evidence type="ECO:0000256" key="12">
    <source>
        <dbReference type="ARBA" id="ARBA00023235"/>
    </source>
</evidence>
<evidence type="ECO:0000256" key="13">
    <source>
        <dbReference type="SAM" id="MobiDB-lite"/>
    </source>
</evidence>
<evidence type="ECO:0000256" key="2">
    <source>
        <dbReference type="ARBA" id="ARBA00022723"/>
    </source>
</evidence>
<dbReference type="Pfam" id="PF06733">
    <property type="entry name" value="DEAD_2"/>
    <property type="match status" value="1"/>
</dbReference>
<dbReference type="Gene3D" id="3.40.50.300">
    <property type="entry name" value="P-loop containing nucleotide triphosphate hydrolases"/>
    <property type="match status" value="2"/>
</dbReference>
<dbReference type="SUPFAM" id="SSF52540">
    <property type="entry name" value="P-loop containing nucleoside triphosphate hydrolases"/>
    <property type="match status" value="1"/>
</dbReference>
<evidence type="ECO:0000256" key="6">
    <source>
        <dbReference type="ARBA" id="ARBA00022806"/>
    </source>
</evidence>
<dbReference type="Pfam" id="PF13307">
    <property type="entry name" value="Helicase_C_2"/>
    <property type="match status" value="1"/>
</dbReference>
<dbReference type="GO" id="GO:0051539">
    <property type="term" value="F:4 iron, 4 sulfur cluster binding"/>
    <property type="evidence" value="ECO:0007669"/>
    <property type="project" value="UniProtKB-KW"/>
</dbReference>
<evidence type="ECO:0000313" key="15">
    <source>
        <dbReference type="EMBL" id="ERJ07418.1"/>
    </source>
</evidence>
<reference evidence="15 16" key="1">
    <citation type="journal article" date="2011" name="J. Bacteriol.">
        <title>Genome sequence of Halorhabdus tiamatea, the first archaeon isolated from a deep-sea anoxic brine lake.</title>
        <authorList>
            <person name="Antunes A."/>
            <person name="Alam I."/>
            <person name="Bajic V.B."/>
            <person name="Stingl U."/>
        </authorList>
    </citation>
    <scope>NUCLEOTIDE SEQUENCE [LARGE SCALE GENOMIC DNA]</scope>
    <source>
        <strain evidence="15 16">SARL4B</strain>
    </source>
</reference>
<feature type="compositionally biased region" description="Acidic residues" evidence="13">
    <location>
        <begin position="371"/>
        <end position="382"/>
    </location>
</feature>
<evidence type="ECO:0000256" key="11">
    <source>
        <dbReference type="ARBA" id="ARBA00023204"/>
    </source>
</evidence>
<evidence type="ECO:0000256" key="10">
    <source>
        <dbReference type="ARBA" id="ARBA00023125"/>
    </source>
</evidence>
<feature type="region of interest" description="Disordered" evidence="13">
    <location>
        <begin position="371"/>
        <end position="395"/>
    </location>
</feature>